<protein>
    <submittedName>
        <fullName evidence="1">Uncharacterized protein</fullName>
    </submittedName>
</protein>
<sequence>MDNSPKSISTLKWQDISILTDNNNRPILILLFPDQQEANNMYQILTKNAFNLEVYMDKSTGTHDLKIPLTDTEYGIGLKSPLTLDKYPPLKLLHNKQVLGITCGFNSNGQVLFNQNIIPLDGNQVILN</sequence>
<evidence type="ECO:0000313" key="2">
    <source>
        <dbReference type="Proteomes" id="UP000476411"/>
    </source>
</evidence>
<dbReference type="AlphaFoldDB" id="A0A6B9Z8S2"/>
<organism evidence="1 2">
    <name type="scientific">Chitinophaga agri</name>
    <dbReference type="NCBI Taxonomy" id="2703787"/>
    <lineage>
        <taxon>Bacteria</taxon>
        <taxon>Pseudomonadati</taxon>
        <taxon>Bacteroidota</taxon>
        <taxon>Chitinophagia</taxon>
        <taxon>Chitinophagales</taxon>
        <taxon>Chitinophagaceae</taxon>
        <taxon>Chitinophaga</taxon>
    </lineage>
</organism>
<evidence type="ECO:0000313" key="1">
    <source>
        <dbReference type="EMBL" id="QHS58376.1"/>
    </source>
</evidence>
<gene>
    <name evidence="1" type="ORF">GWR21_01840</name>
</gene>
<accession>A0A6B9Z8S2</accession>
<dbReference type="EMBL" id="CP048113">
    <property type="protein sequence ID" value="QHS58376.1"/>
    <property type="molecule type" value="Genomic_DNA"/>
</dbReference>
<keyword evidence="2" id="KW-1185">Reference proteome</keyword>
<dbReference type="RefSeq" id="WP_162330081.1">
    <property type="nucleotide sequence ID" value="NZ_CP048113.1"/>
</dbReference>
<dbReference type="Proteomes" id="UP000476411">
    <property type="component" value="Chromosome"/>
</dbReference>
<dbReference type="KEGG" id="chih:GWR21_01840"/>
<name>A0A6B9Z8S2_9BACT</name>
<reference evidence="1 2" key="1">
    <citation type="submission" date="2020-01" db="EMBL/GenBank/DDBJ databases">
        <title>Complete genome sequence of Chitinophaga sp. H33E-04 isolated from quinoa roots.</title>
        <authorList>
            <person name="Weon H.-Y."/>
            <person name="Lee S.A."/>
        </authorList>
    </citation>
    <scope>NUCLEOTIDE SEQUENCE [LARGE SCALE GENOMIC DNA]</scope>
    <source>
        <strain evidence="1 2">H33E-04</strain>
    </source>
</reference>
<proteinExistence type="predicted"/>